<evidence type="ECO:0000313" key="4">
    <source>
        <dbReference type="EMBL" id="TBL70319.1"/>
    </source>
</evidence>
<sequence>MHAAKWKMVEFTLTTKDNFDNPFWDVQLQAQFVHQSSGTAQTVHGYYDGLSEDGAHVWKVRWTPVQEGEWSCATSVYPSVPDLTRSYEIQVGAAPEQSRGYLRANPDLNYGFQFDNGEPFFLFGDTQYNLFAAHYCGVDVESILHQRRKQGINYIRARLQVSPYHPDTPNQWQTKDCWPWGGSAQMPNFMKVNLAYFRAVDEVVAQCEELGIGLEMILQAWLFEFPFNDRGKFVAEYELFWNRYVIARYAASTAVYIWCPANEYEFYPTGTPGKYHKESNRWMKRLSDQIRQDDAFAHPIGAHNWEKTIPMPQRLGDCGNIEVYLVQTSWGVETKGFTRDASLCKGLEKDMRVHSGNKNVVSVCAEFGYERASGLLTARSHQSMDHHHTRRGQWRAGFSGYTVVHGFDNTWGAHMTLDSEPQGTAYLSSYYRFMTETLSFQNMKPAPELVELAIGSEEEGTLPICLSDRQDQVISVYFPTPGECTLKLNPGQQYSYRWFNPRTGIFADGGIVSSERFVTPEQEENVPGGADSVLYITAAEKMEEREL</sequence>
<dbReference type="PANTHER" id="PTHR37836">
    <property type="entry name" value="LMO1036 PROTEIN"/>
    <property type="match status" value="1"/>
</dbReference>
<dbReference type="InterPro" id="IPR032260">
    <property type="entry name" value="DUF5060"/>
</dbReference>
<keyword evidence="5" id="KW-1185">Reference proteome</keyword>
<dbReference type="Pfam" id="PF16586">
    <property type="entry name" value="DUF5060"/>
    <property type="match status" value="1"/>
</dbReference>
<dbReference type="EMBL" id="SIRE01000033">
    <property type="protein sequence ID" value="TBL70319.1"/>
    <property type="molecule type" value="Genomic_DNA"/>
</dbReference>
<dbReference type="Pfam" id="PF12904">
    <property type="entry name" value="Collagen_bind_2"/>
    <property type="match status" value="1"/>
</dbReference>
<dbReference type="AlphaFoldDB" id="A0A4Q9DFR8"/>
<name>A0A4Q9DFR8_9BACL</name>
<evidence type="ECO:0000259" key="2">
    <source>
        <dbReference type="Pfam" id="PF13204"/>
    </source>
</evidence>
<proteinExistence type="predicted"/>
<reference evidence="4 5" key="1">
    <citation type="submission" date="2019-02" db="EMBL/GenBank/DDBJ databases">
        <title>Paenibacillus sp. nov., isolated from surface-sterilized tissue of Thalictrum simplex L.</title>
        <authorList>
            <person name="Tuo L."/>
        </authorList>
    </citation>
    <scope>NUCLEOTIDE SEQUENCE [LARGE SCALE GENOMIC DNA]</scope>
    <source>
        <strain evidence="4 5">N2SHLJ1</strain>
    </source>
</reference>
<dbReference type="Gene3D" id="3.20.20.80">
    <property type="entry name" value="Glycosidases"/>
    <property type="match status" value="1"/>
</dbReference>
<dbReference type="InterPro" id="IPR024749">
    <property type="entry name" value="Collagen-bd_put"/>
</dbReference>
<evidence type="ECO:0000313" key="5">
    <source>
        <dbReference type="Proteomes" id="UP000293142"/>
    </source>
</evidence>
<dbReference type="RefSeq" id="WP_131018039.1">
    <property type="nucleotide sequence ID" value="NZ_SIRE01000033.1"/>
</dbReference>
<feature type="domain" description="Apiosidase-like catalytic" evidence="2">
    <location>
        <begin position="115"/>
        <end position="407"/>
    </location>
</feature>
<dbReference type="InterPro" id="IPR017853">
    <property type="entry name" value="GH"/>
</dbReference>
<dbReference type="Gene3D" id="2.60.40.10">
    <property type="entry name" value="Immunoglobulins"/>
    <property type="match status" value="1"/>
</dbReference>
<accession>A0A4Q9DFR8</accession>
<organism evidence="4 5">
    <name type="scientific">Paenibacillus thalictri</name>
    <dbReference type="NCBI Taxonomy" id="2527873"/>
    <lineage>
        <taxon>Bacteria</taxon>
        <taxon>Bacillati</taxon>
        <taxon>Bacillota</taxon>
        <taxon>Bacilli</taxon>
        <taxon>Bacillales</taxon>
        <taxon>Paenibacillaceae</taxon>
        <taxon>Paenibacillus</taxon>
    </lineage>
</organism>
<dbReference type="PANTHER" id="PTHR37836:SF2">
    <property type="entry name" value="DUF4038 DOMAIN-CONTAINING PROTEIN"/>
    <property type="match status" value="1"/>
</dbReference>
<dbReference type="Pfam" id="PF13204">
    <property type="entry name" value="Apiosidase"/>
    <property type="match status" value="1"/>
</dbReference>
<evidence type="ECO:0000259" key="3">
    <source>
        <dbReference type="Pfam" id="PF16586"/>
    </source>
</evidence>
<dbReference type="Proteomes" id="UP000293142">
    <property type="component" value="Unassembled WGS sequence"/>
</dbReference>
<gene>
    <name evidence="4" type="ORF">EYB31_33940</name>
</gene>
<evidence type="ECO:0000259" key="1">
    <source>
        <dbReference type="Pfam" id="PF12904"/>
    </source>
</evidence>
<feature type="domain" description="DUF5060" evidence="3">
    <location>
        <begin position="4"/>
        <end position="75"/>
    </location>
</feature>
<dbReference type="OrthoDB" id="266054at2"/>
<dbReference type="SUPFAM" id="SSF51445">
    <property type="entry name" value="(Trans)glycosidases"/>
    <property type="match status" value="1"/>
</dbReference>
<comment type="caution">
    <text evidence="4">The sequence shown here is derived from an EMBL/GenBank/DDBJ whole genome shotgun (WGS) entry which is preliminary data.</text>
</comment>
<protein>
    <submittedName>
        <fullName evidence="4">DUF4038 domain-containing protein</fullName>
    </submittedName>
</protein>
<dbReference type="InterPro" id="IPR025277">
    <property type="entry name" value="Apiosidase-like_cat_dom"/>
</dbReference>
<dbReference type="InterPro" id="IPR013783">
    <property type="entry name" value="Ig-like_fold"/>
</dbReference>
<feature type="domain" description="Putative collagen-binding" evidence="1">
    <location>
        <begin position="465"/>
        <end position="534"/>
    </location>
</feature>